<dbReference type="RefSeq" id="XP_025366702.1">
    <property type="nucleotide sequence ID" value="XM_025515308.1"/>
</dbReference>
<dbReference type="GeneID" id="37037178"/>
<protein>
    <submittedName>
        <fullName evidence="2">Uncharacterized protein</fullName>
    </submittedName>
</protein>
<dbReference type="AlphaFoldDB" id="A0A316VPU3"/>
<sequence length="142" mass="15439">MQWTDLVIAAVLVAMASTDVLATGNIGEIYTMQKLNSPTFDMLDVIHTGTAAEGAKDVFQYNCAKLIKQKGGVTYTNHYRRSRLQDDRGSAVCILRTTAADGAIHQAHVSSMPPRAPFFSLTEQSVLDEVLKSIGWSFGDTA</sequence>
<evidence type="ECO:0000256" key="1">
    <source>
        <dbReference type="SAM" id="SignalP"/>
    </source>
</evidence>
<dbReference type="InParanoid" id="A0A316VPU3"/>
<dbReference type="Proteomes" id="UP000245783">
    <property type="component" value="Unassembled WGS sequence"/>
</dbReference>
<organism evidence="2 3">
    <name type="scientific">Ceraceosorus guamensis</name>
    <dbReference type="NCBI Taxonomy" id="1522189"/>
    <lineage>
        <taxon>Eukaryota</taxon>
        <taxon>Fungi</taxon>
        <taxon>Dikarya</taxon>
        <taxon>Basidiomycota</taxon>
        <taxon>Ustilaginomycotina</taxon>
        <taxon>Exobasidiomycetes</taxon>
        <taxon>Ceraceosorales</taxon>
        <taxon>Ceraceosoraceae</taxon>
        <taxon>Ceraceosorus</taxon>
    </lineage>
</organism>
<keyword evidence="1" id="KW-0732">Signal</keyword>
<proteinExistence type="predicted"/>
<name>A0A316VPU3_9BASI</name>
<reference evidence="2 3" key="1">
    <citation type="journal article" date="2018" name="Mol. Biol. Evol.">
        <title>Broad Genomic Sampling Reveals a Smut Pathogenic Ancestry of the Fungal Clade Ustilaginomycotina.</title>
        <authorList>
            <person name="Kijpornyongpan T."/>
            <person name="Mondo S.J."/>
            <person name="Barry K."/>
            <person name="Sandor L."/>
            <person name="Lee J."/>
            <person name="Lipzen A."/>
            <person name="Pangilinan J."/>
            <person name="LaButti K."/>
            <person name="Hainaut M."/>
            <person name="Henrissat B."/>
            <person name="Grigoriev I.V."/>
            <person name="Spatafora J.W."/>
            <person name="Aime M.C."/>
        </authorList>
    </citation>
    <scope>NUCLEOTIDE SEQUENCE [LARGE SCALE GENOMIC DNA]</scope>
    <source>
        <strain evidence="2 3">MCA 4658</strain>
    </source>
</reference>
<feature type="signal peptide" evidence="1">
    <location>
        <begin position="1"/>
        <end position="22"/>
    </location>
</feature>
<evidence type="ECO:0000313" key="3">
    <source>
        <dbReference type="Proteomes" id="UP000245783"/>
    </source>
</evidence>
<dbReference type="EMBL" id="KZ819460">
    <property type="protein sequence ID" value="PWN39542.1"/>
    <property type="molecule type" value="Genomic_DNA"/>
</dbReference>
<feature type="chain" id="PRO_5016377208" evidence="1">
    <location>
        <begin position="23"/>
        <end position="142"/>
    </location>
</feature>
<accession>A0A316VPU3</accession>
<evidence type="ECO:0000313" key="2">
    <source>
        <dbReference type="EMBL" id="PWN39542.1"/>
    </source>
</evidence>
<gene>
    <name evidence="2" type="ORF">IE81DRAFT_332271</name>
</gene>
<keyword evidence="3" id="KW-1185">Reference proteome</keyword>